<keyword evidence="5" id="KW-0716">Sensory transduction</keyword>
<evidence type="ECO:0000256" key="5">
    <source>
        <dbReference type="ARBA" id="ARBA00022606"/>
    </source>
</evidence>
<dbReference type="Gene3D" id="3.30.450.20">
    <property type="entry name" value="PAS domain"/>
    <property type="match status" value="2"/>
</dbReference>
<dbReference type="PANTHER" id="PTHR41523:SF8">
    <property type="entry name" value="ETHYLENE RESPONSE SENSOR PROTEIN"/>
    <property type="match status" value="1"/>
</dbReference>
<dbReference type="SMART" id="SM00091">
    <property type="entry name" value="PAS"/>
    <property type="match status" value="2"/>
</dbReference>
<evidence type="ECO:0000259" key="17">
    <source>
        <dbReference type="PROSITE" id="PS50113"/>
    </source>
</evidence>
<dbReference type="InterPro" id="IPR000700">
    <property type="entry name" value="PAS-assoc_C"/>
</dbReference>
<name>A0ABS5EE58_9PROT</name>
<evidence type="ECO:0000256" key="7">
    <source>
        <dbReference type="ARBA" id="ARBA00022643"/>
    </source>
</evidence>
<dbReference type="Gene3D" id="3.30.565.10">
    <property type="entry name" value="Histidine kinase-like ATPase, C-terminal domain"/>
    <property type="match status" value="1"/>
</dbReference>
<dbReference type="InterPro" id="IPR000014">
    <property type="entry name" value="PAS"/>
</dbReference>
<keyword evidence="16" id="KW-1133">Transmembrane helix</keyword>
<keyword evidence="16" id="KW-0472">Membrane</keyword>
<dbReference type="Pfam" id="PF07536">
    <property type="entry name" value="HWE_HK"/>
    <property type="match status" value="1"/>
</dbReference>
<dbReference type="PANTHER" id="PTHR41523">
    <property type="entry name" value="TWO-COMPONENT SYSTEM SENSOR PROTEIN"/>
    <property type="match status" value="1"/>
</dbReference>
<evidence type="ECO:0000256" key="15">
    <source>
        <dbReference type="ARBA" id="ARBA00023170"/>
    </source>
</evidence>
<evidence type="ECO:0000256" key="11">
    <source>
        <dbReference type="ARBA" id="ARBA00022777"/>
    </source>
</evidence>
<keyword evidence="12" id="KW-0067">ATP-binding</keyword>
<keyword evidence="19" id="KW-1185">Reference proteome</keyword>
<evidence type="ECO:0000313" key="19">
    <source>
        <dbReference type="Proteomes" id="UP000698752"/>
    </source>
</evidence>
<dbReference type="PROSITE" id="PS50113">
    <property type="entry name" value="PAC"/>
    <property type="match status" value="2"/>
</dbReference>
<keyword evidence="13" id="KW-0157">Chromophore</keyword>
<accession>A0ABS5EE58</accession>
<keyword evidence="8" id="KW-0808">Transferase</keyword>
<dbReference type="Proteomes" id="UP000698752">
    <property type="component" value="Unassembled WGS sequence"/>
</dbReference>
<dbReference type="NCBIfam" id="TIGR00229">
    <property type="entry name" value="sensory_box"/>
    <property type="match status" value="1"/>
</dbReference>
<evidence type="ECO:0000256" key="8">
    <source>
        <dbReference type="ARBA" id="ARBA00022679"/>
    </source>
</evidence>
<dbReference type="InterPro" id="IPR013656">
    <property type="entry name" value="PAS_4"/>
</dbReference>
<dbReference type="SUPFAM" id="SSF55785">
    <property type="entry name" value="PYP-like sensor domain (PAS domain)"/>
    <property type="match status" value="2"/>
</dbReference>
<evidence type="ECO:0000256" key="6">
    <source>
        <dbReference type="ARBA" id="ARBA00022630"/>
    </source>
</evidence>
<feature type="transmembrane region" description="Helical" evidence="16">
    <location>
        <begin position="279"/>
        <end position="297"/>
    </location>
</feature>
<dbReference type="RefSeq" id="WP_211866557.1">
    <property type="nucleotide sequence ID" value="NZ_JAAEDI010000004.1"/>
</dbReference>
<dbReference type="EC" id="2.7.13.3" evidence="2"/>
<organism evidence="18 19">
    <name type="scientific">Neoroseomonas terrae</name>
    <dbReference type="NCBI Taxonomy" id="424799"/>
    <lineage>
        <taxon>Bacteria</taxon>
        <taxon>Pseudomonadati</taxon>
        <taxon>Pseudomonadota</taxon>
        <taxon>Alphaproteobacteria</taxon>
        <taxon>Acetobacterales</taxon>
        <taxon>Acetobacteraceae</taxon>
        <taxon>Neoroseomonas</taxon>
    </lineage>
</organism>
<feature type="transmembrane region" description="Helical" evidence="16">
    <location>
        <begin position="22"/>
        <end position="46"/>
    </location>
</feature>
<gene>
    <name evidence="18" type="ORF">GXW78_04885</name>
</gene>
<dbReference type="InterPro" id="IPR001610">
    <property type="entry name" value="PAC"/>
</dbReference>
<evidence type="ECO:0000256" key="3">
    <source>
        <dbReference type="ARBA" id="ARBA00022543"/>
    </source>
</evidence>
<keyword evidence="15" id="KW-0675">Receptor</keyword>
<dbReference type="InterPro" id="IPR013655">
    <property type="entry name" value="PAS_fold_3"/>
</dbReference>
<keyword evidence="7" id="KW-0288">FMN</keyword>
<evidence type="ECO:0000256" key="14">
    <source>
        <dbReference type="ARBA" id="ARBA00023026"/>
    </source>
</evidence>
<evidence type="ECO:0000256" key="9">
    <source>
        <dbReference type="ARBA" id="ARBA00022737"/>
    </source>
</evidence>
<evidence type="ECO:0000256" key="10">
    <source>
        <dbReference type="ARBA" id="ARBA00022741"/>
    </source>
</evidence>
<protein>
    <recommendedName>
        <fullName evidence="2">histidine kinase</fullName>
        <ecNumber evidence="2">2.7.13.3</ecNumber>
    </recommendedName>
</protein>
<evidence type="ECO:0000256" key="12">
    <source>
        <dbReference type="ARBA" id="ARBA00022840"/>
    </source>
</evidence>
<keyword evidence="11" id="KW-0418">Kinase</keyword>
<dbReference type="InterPro" id="IPR035965">
    <property type="entry name" value="PAS-like_dom_sf"/>
</dbReference>
<dbReference type="InterPro" id="IPR011102">
    <property type="entry name" value="Sig_transdc_His_kinase_HWE"/>
</dbReference>
<keyword evidence="3" id="KW-0600">Photoreceptor protein</keyword>
<keyword evidence="4" id="KW-0597">Phosphoprotein</keyword>
<evidence type="ECO:0000256" key="13">
    <source>
        <dbReference type="ARBA" id="ARBA00022991"/>
    </source>
</evidence>
<evidence type="ECO:0000256" key="1">
    <source>
        <dbReference type="ARBA" id="ARBA00000085"/>
    </source>
</evidence>
<dbReference type="SMART" id="SM00911">
    <property type="entry name" value="HWE_HK"/>
    <property type="match status" value="1"/>
</dbReference>
<dbReference type="Pfam" id="PF08447">
    <property type="entry name" value="PAS_3"/>
    <property type="match status" value="1"/>
</dbReference>
<evidence type="ECO:0000256" key="2">
    <source>
        <dbReference type="ARBA" id="ARBA00012438"/>
    </source>
</evidence>
<keyword evidence="14" id="KW-0843">Virulence</keyword>
<evidence type="ECO:0000256" key="16">
    <source>
        <dbReference type="SAM" id="Phobius"/>
    </source>
</evidence>
<dbReference type="InterPro" id="IPR036890">
    <property type="entry name" value="HATPase_C_sf"/>
</dbReference>
<comment type="caution">
    <text evidence="18">The sequence shown here is derived from an EMBL/GenBank/DDBJ whole genome shotgun (WGS) entry which is preliminary data.</text>
</comment>
<evidence type="ECO:0000313" key="18">
    <source>
        <dbReference type="EMBL" id="MBR0648987.1"/>
    </source>
</evidence>
<reference evidence="19" key="1">
    <citation type="journal article" date="2021" name="Syst. Appl. Microbiol.">
        <title>Roseomonas hellenica sp. nov., isolated from roots of wild-growing Alkanna tinctoria.</title>
        <authorList>
            <person name="Rat A."/>
            <person name="Naranjo H.D."/>
            <person name="Lebbe L."/>
            <person name="Cnockaert M."/>
            <person name="Krigas N."/>
            <person name="Grigoriadou K."/>
            <person name="Maloupa E."/>
            <person name="Willems A."/>
        </authorList>
    </citation>
    <scope>NUCLEOTIDE SEQUENCE [LARGE SCALE GENOMIC DNA]</scope>
    <source>
        <strain evidence="19">LMG 31159</strain>
    </source>
</reference>
<dbReference type="Pfam" id="PF08448">
    <property type="entry name" value="PAS_4"/>
    <property type="match status" value="1"/>
</dbReference>
<feature type="domain" description="PAC" evidence="17">
    <location>
        <begin position="430"/>
        <end position="484"/>
    </location>
</feature>
<proteinExistence type="predicted"/>
<keyword evidence="9" id="KW-0677">Repeat</keyword>
<keyword evidence="10" id="KW-0547">Nucleotide-binding</keyword>
<keyword evidence="6" id="KW-0285">Flavoprotein</keyword>
<comment type="catalytic activity">
    <reaction evidence="1">
        <text>ATP + protein L-histidine = ADP + protein N-phospho-L-histidine.</text>
        <dbReference type="EC" id="2.7.13.3"/>
    </reaction>
</comment>
<feature type="domain" description="PAC" evidence="17">
    <location>
        <begin position="564"/>
        <end position="620"/>
    </location>
</feature>
<dbReference type="EMBL" id="JAAEDI010000004">
    <property type="protein sequence ID" value="MBR0648987.1"/>
    <property type="molecule type" value="Genomic_DNA"/>
</dbReference>
<sequence>MQSGAIGADGVGRGLATIRGRLGALLLGTALPLLFGATAIGAWYWWNEGAAVGARAVAQAEAAVKGVDAEIESRRLILEAFAAGRGEMDAADLAGVDAAARQVARSVGAEIGVLDRGLGLLIDTAQPFGTPLGSTPAVAAGLWAVETGRARVSGGGPVGSAPVAPPTQPMLMVPVLREGRTTSVLSITLSPERLAAAAGTGPAVLFDSRWRPIATIAGGVADLPDWTVLAAAPRGTAQIGTSSLGDRVRFTVSNLAEAPDWRLVTWRRADFATSLAGRLLPWVALCLGLTVAVALLLRARAGRALSEPVLALQRHARTRADAAAGDAPAPPLPNLGPIREFAALGAALAAADTLAAATERRLRGLAEAGAIVLWRADPAGGWIEAAGWAGLTGQTAPAFRGDGWLNMLHPDDRAPTLAEWGRSLVARNAIGVEFRLRTAVDSADWRWVRATGVPIPDEAGQLIEWVGAIHDVADARGAGTARQVNDAQVRQTVAELRAVYDTVPVGLSLVDSALRFVNVNARFAAISGAPPESHIGRAPHEVMPEGLARPLEDAQRRVFATGRPELDVTCSGPAPGSALHIRHWLASCHPVKDANGKVTGVSAVMQDVTERVRAEQSRELLVTELNHRVKNTLATVQSLAAQSLRGQRGAQGGLGREFAGRLQALMRAHDLLADQGWQEVDLARVVRTGLAPSIEAGRAIRFGGSGRIQVTAGQSQSIILALHELATNAALHGALSQPGGEVEVAWSLGEDGIATLDWRESGGPAVAPPAAERRGFGMRLLERGLAHDLGPGATVRLHFPESGVTAEMRFRAGTAAAQPVEIAQPVAQPS</sequence>
<evidence type="ECO:0000256" key="4">
    <source>
        <dbReference type="ARBA" id="ARBA00022553"/>
    </source>
</evidence>
<keyword evidence="16" id="KW-0812">Transmembrane</keyword>
<dbReference type="SMART" id="SM00086">
    <property type="entry name" value="PAC"/>
    <property type="match status" value="2"/>
</dbReference>
<dbReference type="CDD" id="cd00130">
    <property type="entry name" value="PAS"/>
    <property type="match status" value="1"/>
</dbReference>